<evidence type="ECO:0000313" key="2">
    <source>
        <dbReference type="Proteomes" id="UP001331761"/>
    </source>
</evidence>
<sequence>MLKICGSAWKQKNFVKLMIYADLAATSKHDFADCLKSDCSINFVGA</sequence>
<evidence type="ECO:0000313" key="1">
    <source>
        <dbReference type="EMBL" id="KAK5979215.1"/>
    </source>
</evidence>
<protein>
    <submittedName>
        <fullName evidence="1">Uncharacterized protein</fullName>
    </submittedName>
</protein>
<dbReference type="AlphaFoldDB" id="A0AAN8FI13"/>
<keyword evidence="2" id="KW-1185">Reference proteome</keyword>
<reference evidence="1 2" key="1">
    <citation type="submission" date="2019-10" db="EMBL/GenBank/DDBJ databases">
        <title>Assembly and Annotation for the nematode Trichostrongylus colubriformis.</title>
        <authorList>
            <person name="Martin J."/>
        </authorList>
    </citation>
    <scope>NUCLEOTIDE SEQUENCE [LARGE SCALE GENOMIC DNA]</scope>
    <source>
        <strain evidence="1">G859</strain>
        <tissue evidence="1">Whole worm</tissue>
    </source>
</reference>
<organism evidence="1 2">
    <name type="scientific">Trichostrongylus colubriformis</name>
    <name type="common">Black scour worm</name>
    <dbReference type="NCBI Taxonomy" id="6319"/>
    <lineage>
        <taxon>Eukaryota</taxon>
        <taxon>Metazoa</taxon>
        <taxon>Ecdysozoa</taxon>
        <taxon>Nematoda</taxon>
        <taxon>Chromadorea</taxon>
        <taxon>Rhabditida</taxon>
        <taxon>Rhabditina</taxon>
        <taxon>Rhabditomorpha</taxon>
        <taxon>Strongyloidea</taxon>
        <taxon>Trichostrongylidae</taxon>
        <taxon>Trichostrongylus</taxon>
    </lineage>
</organism>
<name>A0AAN8FI13_TRICO</name>
<dbReference type="Proteomes" id="UP001331761">
    <property type="component" value="Unassembled WGS sequence"/>
</dbReference>
<dbReference type="EMBL" id="WIXE01008549">
    <property type="protein sequence ID" value="KAK5979215.1"/>
    <property type="molecule type" value="Genomic_DNA"/>
</dbReference>
<feature type="non-terminal residue" evidence="1">
    <location>
        <position position="46"/>
    </location>
</feature>
<accession>A0AAN8FI13</accession>
<gene>
    <name evidence="1" type="ORF">GCK32_021649</name>
</gene>
<comment type="caution">
    <text evidence="1">The sequence shown here is derived from an EMBL/GenBank/DDBJ whole genome shotgun (WGS) entry which is preliminary data.</text>
</comment>
<proteinExistence type="predicted"/>